<evidence type="ECO:0000313" key="1">
    <source>
        <dbReference type="EMBL" id="KAK1138944.1"/>
    </source>
</evidence>
<dbReference type="EMBL" id="JAOPJF010000122">
    <property type="protein sequence ID" value="KAK1138944.1"/>
    <property type="molecule type" value="Genomic_DNA"/>
</dbReference>
<keyword evidence="2" id="KW-1185">Reference proteome</keyword>
<evidence type="ECO:0000313" key="2">
    <source>
        <dbReference type="Proteomes" id="UP001177260"/>
    </source>
</evidence>
<sequence>MEAKVEICWGANVRERMLKKLRLEPLRLWGQFSGLVVYLELTPQRTALIRFVIFVAHPQRFMYVKSDGNTARAWRERFGAPQDDALHIAAQLCNVQITPSFYGQDSQLLQNLCVPREISTTTA</sequence>
<proteinExistence type="predicted"/>
<comment type="caution">
    <text evidence="1">The sequence shown here is derived from an EMBL/GenBank/DDBJ whole genome shotgun (WGS) entry which is preliminary data.</text>
</comment>
<protein>
    <submittedName>
        <fullName evidence="1">Uncharacterized protein</fullName>
    </submittedName>
</protein>
<reference evidence="1 2" key="1">
    <citation type="journal article" date="2023" name="ACS Omega">
        <title>Identification of the Neoaspergillic Acid Biosynthesis Gene Cluster by Establishing an In Vitro CRISPR-Ribonucleoprotein Genetic System in Aspergillus melleus.</title>
        <authorList>
            <person name="Yuan B."/>
            <person name="Grau M.F."/>
            <person name="Murata R.M."/>
            <person name="Torok T."/>
            <person name="Venkateswaran K."/>
            <person name="Stajich J.E."/>
            <person name="Wang C.C.C."/>
        </authorList>
    </citation>
    <scope>NUCLEOTIDE SEQUENCE [LARGE SCALE GENOMIC DNA]</scope>
    <source>
        <strain evidence="1 2">IMV 1140</strain>
    </source>
</reference>
<accession>A0ACC3AN79</accession>
<gene>
    <name evidence="1" type="ORF">N8T08_001643</name>
</gene>
<name>A0ACC3AN79_9EURO</name>
<dbReference type="Proteomes" id="UP001177260">
    <property type="component" value="Unassembled WGS sequence"/>
</dbReference>
<organism evidence="1 2">
    <name type="scientific">Aspergillus melleus</name>
    <dbReference type="NCBI Taxonomy" id="138277"/>
    <lineage>
        <taxon>Eukaryota</taxon>
        <taxon>Fungi</taxon>
        <taxon>Dikarya</taxon>
        <taxon>Ascomycota</taxon>
        <taxon>Pezizomycotina</taxon>
        <taxon>Eurotiomycetes</taxon>
        <taxon>Eurotiomycetidae</taxon>
        <taxon>Eurotiales</taxon>
        <taxon>Aspergillaceae</taxon>
        <taxon>Aspergillus</taxon>
        <taxon>Aspergillus subgen. Circumdati</taxon>
    </lineage>
</organism>